<dbReference type="EMBL" id="MCFI01000001">
    <property type="protein sequence ID" value="ORY87883.1"/>
    <property type="molecule type" value="Genomic_DNA"/>
</dbReference>
<feature type="compositionally biased region" description="Low complexity" evidence="1">
    <location>
        <begin position="210"/>
        <end position="225"/>
    </location>
</feature>
<dbReference type="AlphaFoldDB" id="A0A1Y2FV40"/>
<organism evidence="2 3">
    <name type="scientific">Protomyces lactucae-debilis</name>
    <dbReference type="NCBI Taxonomy" id="2754530"/>
    <lineage>
        <taxon>Eukaryota</taxon>
        <taxon>Fungi</taxon>
        <taxon>Dikarya</taxon>
        <taxon>Ascomycota</taxon>
        <taxon>Taphrinomycotina</taxon>
        <taxon>Taphrinomycetes</taxon>
        <taxon>Taphrinales</taxon>
        <taxon>Protomycetaceae</taxon>
        <taxon>Protomyces</taxon>
    </lineage>
</organism>
<keyword evidence="3" id="KW-1185">Reference proteome</keyword>
<gene>
    <name evidence="2" type="ORF">BCR37DRAFT_385143</name>
</gene>
<comment type="caution">
    <text evidence="2">The sequence shown here is derived from an EMBL/GenBank/DDBJ whole genome shotgun (WGS) entry which is preliminary data.</text>
</comment>
<feature type="compositionally biased region" description="Basic and acidic residues" evidence="1">
    <location>
        <begin position="200"/>
        <end position="209"/>
    </location>
</feature>
<feature type="region of interest" description="Disordered" evidence="1">
    <location>
        <begin position="116"/>
        <end position="304"/>
    </location>
</feature>
<proteinExistence type="predicted"/>
<dbReference type="GeneID" id="63786922"/>
<feature type="compositionally biased region" description="Polar residues" evidence="1">
    <location>
        <begin position="172"/>
        <end position="185"/>
    </location>
</feature>
<accession>A0A1Y2FV40</accession>
<protein>
    <submittedName>
        <fullName evidence="2">Uncharacterized protein</fullName>
    </submittedName>
</protein>
<dbReference type="RefSeq" id="XP_040728378.1">
    <property type="nucleotide sequence ID" value="XM_040870323.1"/>
</dbReference>
<name>A0A1Y2FV40_PROLT</name>
<feature type="compositionally biased region" description="Basic and acidic residues" evidence="1">
    <location>
        <begin position="248"/>
        <end position="273"/>
    </location>
</feature>
<dbReference type="Proteomes" id="UP000193685">
    <property type="component" value="Unassembled WGS sequence"/>
</dbReference>
<evidence type="ECO:0000256" key="1">
    <source>
        <dbReference type="SAM" id="MobiDB-lite"/>
    </source>
</evidence>
<reference evidence="2 3" key="1">
    <citation type="submission" date="2016-07" db="EMBL/GenBank/DDBJ databases">
        <title>Pervasive Adenine N6-methylation of Active Genes in Fungi.</title>
        <authorList>
            <consortium name="DOE Joint Genome Institute"/>
            <person name="Mondo S.J."/>
            <person name="Dannebaum R.O."/>
            <person name="Kuo R.C."/>
            <person name="Labutti K."/>
            <person name="Haridas S."/>
            <person name="Kuo A."/>
            <person name="Salamov A."/>
            <person name="Ahrendt S.R."/>
            <person name="Lipzen A."/>
            <person name="Sullivan W."/>
            <person name="Andreopoulos W.B."/>
            <person name="Clum A."/>
            <person name="Lindquist E."/>
            <person name="Daum C."/>
            <person name="Ramamoorthy G.K."/>
            <person name="Gryganskyi A."/>
            <person name="Culley D."/>
            <person name="Magnuson J.K."/>
            <person name="James T.Y."/>
            <person name="O'Malley M.A."/>
            <person name="Stajich J.E."/>
            <person name="Spatafora J.W."/>
            <person name="Visel A."/>
            <person name="Grigoriev I.V."/>
        </authorList>
    </citation>
    <scope>NUCLEOTIDE SEQUENCE [LARGE SCALE GENOMIC DNA]</scope>
    <source>
        <strain evidence="2 3">12-1054</strain>
    </source>
</reference>
<sequence length="304" mass="33204">MSGFGLFEKVRVKLQADLTPDEFATLEKCGRQVRNDARIGSMIGAVVAILGMRRRKLWPLTKFPGRALFFIGGSTVVGMQIGVVVGSISAASTVQTMPKESQHRVMKAIREVQVEQQDKIRRGGPLGEIRVWEQKSTTDMPMDAANEGMPADPSRPVDASLRTPFNGPGPMASSQEPQHQSNVWQQLRGENGGRPQTAWEKLRSGRDPNARAAGQQANQTATADPFTPPPDDSVSPAKLPAQSTSRGSDSESRLPEDKARSQSEFDKLLDQERAGFGVDFVENGSHPMASNKQPRRNKFGDVEV</sequence>
<evidence type="ECO:0000313" key="2">
    <source>
        <dbReference type="EMBL" id="ORY87883.1"/>
    </source>
</evidence>
<evidence type="ECO:0000313" key="3">
    <source>
        <dbReference type="Proteomes" id="UP000193685"/>
    </source>
</evidence>